<comment type="caution">
    <text evidence="1">The sequence shown here is derived from an EMBL/GenBank/DDBJ whole genome shotgun (WGS) entry which is preliminary data.</text>
</comment>
<dbReference type="AlphaFoldDB" id="A0AAV7QR14"/>
<dbReference type="Proteomes" id="UP001066276">
    <property type="component" value="Chromosome 6"/>
</dbReference>
<evidence type="ECO:0000313" key="1">
    <source>
        <dbReference type="EMBL" id="KAJ1141836.1"/>
    </source>
</evidence>
<protein>
    <submittedName>
        <fullName evidence="1">Uncharacterized protein</fullName>
    </submittedName>
</protein>
<name>A0AAV7QR14_PLEWA</name>
<gene>
    <name evidence="1" type="ORF">NDU88_008164</name>
</gene>
<dbReference type="EMBL" id="JANPWB010000010">
    <property type="protein sequence ID" value="KAJ1141836.1"/>
    <property type="molecule type" value="Genomic_DNA"/>
</dbReference>
<reference evidence="1" key="1">
    <citation type="journal article" date="2022" name="bioRxiv">
        <title>Sequencing and chromosome-scale assembly of the giantPleurodeles waltlgenome.</title>
        <authorList>
            <person name="Brown T."/>
            <person name="Elewa A."/>
            <person name="Iarovenko S."/>
            <person name="Subramanian E."/>
            <person name="Araus A.J."/>
            <person name="Petzold A."/>
            <person name="Susuki M."/>
            <person name="Suzuki K.-i.T."/>
            <person name="Hayashi T."/>
            <person name="Toyoda A."/>
            <person name="Oliveira C."/>
            <person name="Osipova E."/>
            <person name="Leigh N.D."/>
            <person name="Simon A."/>
            <person name="Yun M.H."/>
        </authorList>
    </citation>
    <scope>NUCLEOTIDE SEQUENCE</scope>
    <source>
        <strain evidence="1">20211129_DDA</strain>
        <tissue evidence="1">Liver</tissue>
    </source>
</reference>
<keyword evidence="2" id="KW-1185">Reference proteome</keyword>
<organism evidence="1 2">
    <name type="scientific">Pleurodeles waltl</name>
    <name type="common">Iberian ribbed newt</name>
    <dbReference type="NCBI Taxonomy" id="8319"/>
    <lineage>
        <taxon>Eukaryota</taxon>
        <taxon>Metazoa</taxon>
        <taxon>Chordata</taxon>
        <taxon>Craniata</taxon>
        <taxon>Vertebrata</taxon>
        <taxon>Euteleostomi</taxon>
        <taxon>Amphibia</taxon>
        <taxon>Batrachia</taxon>
        <taxon>Caudata</taxon>
        <taxon>Salamandroidea</taxon>
        <taxon>Salamandridae</taxon>
        <taxon>Pleurodelinae</taxon>
        <taxon>Pleurodeles</taxon>
    </lineage>
</organism>
<sequence length="157" mass="17400">MEFAWHFGTSNDKIGGVVLEVGERDKVRAPLKSVQLRWCSLARVAHIPASLISLINSSRAVPALLDQGGQIQPKMLCCPYEYQYCPQLRVELKRCERKKRGKGRSGKTEAMKVAKQGRSSLEEVEAMRAAKQGRGCLGEVGAMLVVKQGRSRSNKVM</sequence>
<proteinExistence type="predicted"/>
<evidence type="ECO:0000313" key="2">
    <source>
        <dbReference type="Proteomes" id="UP001066276"/>
    </source>
</evidence>
<accession>A0AAV7QR14</accession>